<evidence type="ECO:0000313" key="8">
    <source>
        <dbReference type="Proteomes" id="UP000245956"/>
    </source>
</evidence>
<evidence type="ECO:0000256" key="6">
    <source>
        <dbReference type="SAM" id="Phobius"/>
    </source>
</evidence>
<evidence type="ECO:0000256" key="1">
    <source>
        <dbReference type="ARBA" id="ARBA00004141"/>
    </source>
</evidence>
<feature type="region of interest" description="Disordered" evidence="5">
    <location>
        <begin position="136"/>
        <end position="177"/>
    </location>
</feature>
<dbReference type="InterPro" id="IPR008521">
    <property type="entry name" value="Mg_trans_NIPA"/>
</dbReference>
<dbReference type="Proteomes" id="UP000245956">
    <property type="component" value="Unassembled WGS sequence"/>
</dbReference>
<dbReference type="PANTHER" id="PTHR12570">
    <property type="match status" value="1"/>
</dbReference>
<feature type="compositionally biased region" description="Basic and acidic residues" evidence="5">
    <location>
        <begin position="78"/>
        <end position="89"/>
    </location>
</feature>
<feature type="transmembrane region" description="Helical" evidence="6">
    <location>
        <begin position="423"/>
        <end position="441"/>
    </location>
</feature>
<feature type="compositionally biased region" description="Low complexity" evidence="5">
    <location>
        <begin position="899"/>
        <end position="918"/>
    </location>
</feature>
<feature type="transmembrane region" description="Helical" evidence="6">
    <location>
        <begin position="524"/>
        <end position="543"/>
    </location>
</feature>
<evidence type="ECO:0000313" key="7">
    <source>
        <dbReference type="EMBL" id="PWI68587.1"/>
    </source>
</evidence>
<keyword evidence="3 6" id="KW-1133">Transmembrane helix</keyword>
<feature type="transmembrane region" description="Helical" evidence="6">
    <location>
        <begin position="368"/>
        <end position="388"/>
    </location>
</feature>
<feature type="compositionally biased region" description="Polar residues" evidence="5">
    <location>
        <begin position="340"/>
        <end position="349"/>
    </location>
</feature>
<protein>
    <recommendedName>
        <fullName evidence="9">DUF803 domain membrane protein</fullName>
    </recommendedName>
</protein>
<dbReference type="PANTHER" id="PTHR12570:SF65">
    <property type="entry name" value="MAGNESIUM TRANSPORTER NIPA9-RELATED"/>
    <property type="match status" value="1"/>
</dbReference>
<feature type="transmembrane region" description="Helical" evidence="6">
    <location>
        <begin position="394"/>
        <end position="414"/>
    </location>
</feature>
<dbReference type="AlphaFoldDB" id="A0A2U3E258"/>
<evidence type="ECO:0000256" key="4">
    <source>
        <dbReference type="ARBA" id="ARBA00023136"/>
    </source>
</evidence>
<feature type="compositionally biased region" description="Polar residues" evidence="5">
    <location>
        <begin position="732"/>
        <end position="746"/>
    </location>
</feature>
<dbReference type="SUPFAM" id="SSF103481">
    <property type="entry name" value="Multidrug resistance efflux transporter EmrE"/>
    <property type="match status" value="1"/>
</dbReference>
<feature type="region of interest" description="Disordered" evidence="5">
    <location>
        <begin position="275"/>
        <end position="294"/>
    </location>
</feature>
<feature type="compositionally biased region" description="Low complexity" evidence="5">
    <location>
        <begin position="280"/>
        <end position="294"/>
    </location>
</feature>
<dbReference type="InterPro" id="IPR037185">
    <property type="entry name" value="EmrE-like"/>
</dbReference>
<feature type="region of interest" description="Disordered" evidence="5">
    <location>
        <begin position="825"/>
        <end position="918"/>
    </location>
</feature>
<feature type="transmembrane region" description="Helical" evidence="6">
    <location>
        <begin position="234"/>
        <end position="256"/>
    </location>
</feature>
<feature type="compositionally biased region" description="Polar residues" evidence="5">
    <location>
        <begin position="63"/>
        <end position="74"/>
    </location>
</feature>
<organism evidence="7 8">
    <name type="scientific">Purpureocillium lilacinum</name>
    <name type="common">Paecilomyces lilacinus</name>
    <dbReference type="NCBI Taxonomy" id="33203"/>
    <lineage>
        <taxon>Eukaryota</taxon>
        <taxon>Fungi</taxon>
        <taxon>Dikarya</taxon>
        <taxon>Ascomycota</taxon>
        <taxon>Pezizomycotina</taxon>
        <taxon>Sordariomycetes</taxon>
        <taxon>Hypocreomycetidae</taxon>
        <taxon>Hypocreales</taxon>
        <taxon>Ophiocordycipitaceae</taxon>
        <taxon>Purpureocillium</taxon>
    </lineage>
</organism>
<feature type="region of interest" description="Disordered" evidence="5">
    <location>
        <begin position="705"/>
        <end position="788"/>
    </location>
</feature>
<feature type="region of interest" description="Disordered" evidence="5">
    <location>
        <begin position="316"/>
        <end position="357"/>
    </location>
</feature>
<feature type="transmembrane region" description="Helical" evidence="6">
    <location>
        <begin position="461"/>
        <end position="479"/>
    </location>
</feature>
<evidence type="ECO:0000256" key="5">
    <source>
        <dbReference type="SAM" id="MobiDB-lite"/>
    </source>
</evidence>
<dbReference type="GO" id="GO:0016020">
    <property type="term" value="C:membrane"/>
    <property type="evidence" value="ECO:0007669"/>
    <property type="project" value="UniProtKB-SubCell"/>
</dbReference>
<evidence type="ECO:0000256" key="3">
    <source>
        <dbReference type="ARBA" id="ARBA00022989"/>
    </source>
</evidence>
<keyword evidence="4 6" id="KW-0472">Membrane</keyword>
<feature type="compositionally biased region" description="Basic and acidic residues" evidence="5">
    <location>
        <begin position="321"/>
        <end position="335"/>
    </location>
</feature>
<proteinExistence type="predicted"/>
<evidence type="ECO:0008006" key="9">
    <source>
        <dbReference type="Google" id="ProtNLM"/>
    </source>
</evidence>
<dbReference type="EMBL" id="LCWV01000014">
    <property type="protein sequence ID" value="PWI68587.1"/>
    <property type="molecule type" value="Genomic_DNA"/>
</dbReference>
<dbReference type="Pfam" id="PF05653">
    <property type="entry name" value="Mg_trans_NIPA"/>
    <property type="match status" value="1"/>
</dbReference>
<sequence length="918" mass="98183">MRCIRAQKRKGVRGAGGSFGPARSSILGTYTTYTTYTSYSAKSVQKTAAPPAGQEGRKERQHQATPLRSPTLRANRQMRNEARQPRRPADFLVPPPARIASLRILLLRALPPFIQAQRRAAAVLSWSAPVLRLATRPRRHQHRHQPNDITIRAPPPPLKARGIRPPRRAFRRPLPPVSASAPAASPVLAMMSTLATATTVPTVTGAPTVTTAAPSASPTSSGLPGDPGEVLKNWSSLIGIVTAIVGNVLIALALNVQRYAHTRLHKERVRVRQRARAALKRAQSGSSSAGANAGTYGAIGADGAGRGNGHASAVVAHRTNGGHDPDDGHGDHETDPLAASFQSSSTTDVENGPDPTAQAASTYLKSPYWWLGQILITLGETGNFLAYGFAPASIVSPLGVVALVSNCIIAPVMFHERFRARDFWGVVIAVAGVVTVVLSANQEETKLEPHDVWDAITTMEFEIYMGVTVLLILVLMWASPRYGRRTILIDLGLVGLFGGYTALATKGVSSMLSSTLWRAFATPVTYVLVLILLGTAIMQIRYVNKALQRFDSTQVIPIQFVLFTLCVILGSAILYRDFEKTTLEQAAKFVGGCLLTFFGVFLITSGRKPQDDDEDVLSEAEGVEETIGLRQHDVNGGGTARDIPPPKSQSRRSSKLSRVSFAETIKPKSPPPASEPGIVRVTSSAAASAPDLLVDVTSPLVENPWQSSWDSSASSPGGNKVFPAEPAATPSVIASTPTQSFPSTPQREPAAPPSFPTDRPVTPRPSSALGRAASHHRSKTFISPSPLSSTVTTVVKDGFLRENDSHQAQRSSMRRIRSSIRASLFFNEDDEDGQGNSLGQSAIPAPDDHLHAALHRQESAGSHGEVEDDPGRRRSRSVSDALGDFFRARKKNKKEEGDAPAAGDTPDADTTTSTSGPS</sequence>
<gene>
    <name evidence="7" type="ORF">PCL_01676</name>
</gene>
<keyword evidence="2 6" id="KW-0812">Transmembrane</keyword>
<comment type="caution">
    <text evidence="7">The sequence shown here is derived from an EMBL/GenBank/DDBJ whole genome shotgun (WGS) entry which is preliminary data.</text>
</comment>
<feature type="region of interest" description="Disordered" evidence="5">
    <location>
        <begin position="630"/>
        <end position="678"/>
    </location>
</feature>
<name>A0A2U3E258_PURLI</name>
<comment type="subcellular location">
    <subcellularLocation>
        <location evidence="1">Membrane</location>
        <topology evidence="1">Multi-pass membrane protein</topology>
    </subcellularLocation>
</comment>
<feature type="region of interest" description="Disordered" evidence="5">
    <location>
        <begin position="43"/>
        <end position="92"/>
    </location>
</feature>
<feature type="transmembrane region" description="Helical" evidence="6">
    <location>
        <begin position="174"/>
        <end position="195"/>
    </location>
</feature>
<dbReference type="GO" id="GO:0015095">
    <property type="term" value="F:magnesium ion transmembrane transporter activity"/>
    <property type="evidence" value="ECO:0007669"/>
    <property type="project" value="InterPro"/>
</dbReference>
<feature type="transmembrane region" description="Helical" evidence="6">
    <location>
        <begin position="586"/>
        <end position="604"/>
    </location>
</feature>
<evidence type="ECO:0000256" key="2">
    <source>
        <dbReference type="ARBA" id="ARBA00022692"/>
    </source>
</evidence>
<feature type="compositionally biased region" description="Basic and acidic residues" evidence="5">
    <location>
        <begin position="846"/>
        <end position="858"/>
    </location>
</feature>
<feature type="transmembrane region" description="Helical" evidence="6">
    <location>
        <begin position="555"/>
        <end position="574"/>
    </location>
</feature>
<feature type="region of interest" description="Disordered" evidence="5">
    <location>
        <begin position="1"/>
        <end position="21"/>
    </location>
</feature>
<reference evidence="7 8" key="1">
    <citation type="journal article" date="2016" name="Front. Microbiol.">
        <title>Genome and transcriptome sequences reveal the specific parasitism of the nematophagous Purpureocillium lilacinum 36-1.</title>
        <authorList>
            <person name="Xie J."/>
            <person name="Li S."/>
            <person name="Mo C."/>
            <person name="Xiao X."/>
            <person name="Peng D."/>
            <person name="Wang G."/>
            <person name="Xiao Y."/>
        </authorList>
    </citation>
    <scope>NUCLEOTIDE SEQUENCE [LARGE SCALE GENOMIC DNA]</scope>
    <source>
        <strain evidence="7 8">36-1</strain>
    </source>
</reference>
<accession>A0A2U3E258</accession>
<feature type="compositionally biased region" description="Basic residues" evidence="5">
    <location>
        <begin position="1"/>
        <end position="12"/>
    </location>
</feature>
<feature type="compositionally biased region" description="Basic residues" evidence="5">
    <location>
        <begin position="161"/>
        <end position="171"/>
    </location>
</feature>